<dbReference type="OrthoDB" id="1391467at2"/>
<sequence length="364" mass="41610">MYSEFRFFKKNIFIFFLVFNFIGFSQSKKILVYHQTESYRHPSIDAGIKMFEELGAQNNNWSTDNSQNSNVFTESNLAQYDAVVFLNTSGDDLLSNSEKIALEKFIANSKGFVGIHGASDTYRDKTWSFYNELVGAIIQSDPNHTSNNFNADMEVKTNSSITNFLGSVGSTWNKNEEYYYWELNGGQISEDNTVLLEVESTGNNSYDVARATTWYKESITYDDDNNSSTVDVTLSGIKSFYTSLGHNDSDYDSNTKFRTMLKNAVLWAIGETTLSVTNEKQFSEFKIIKNPVKNKVRIFFNNLNEDVDLKVYDITGKQIFKTLIRSSAIRNNLYELSVSGYRNGLYFFMVSTQNTTESFKVLKI</sequence>
<evidence type="ECO:0000259" key="2">
    <source>
        <dbReference type="Pfam" id="PF06283"/>
    </source>
</evidence>
<protein>
    <submittedName>
        <fullName evidence="4">Por secretion system C-terminal sorting domain-containing protein</fullName>
    </submittedName>
</protein>
<dbReference type="PANTHER" id="PTHR40469">
    <property type="entry name" value="SECRETED GLYCOSYL HYDROLASE"/>
    <property type="match status" value="1"/>
</dbReference>
<organism evidence="4 5">
    <name type="scientific">Flaviramulus basaltis</name>
    <dbReference type="NCBI Taxonomy" id="369401"/>
    <lineage>
        <taxon>Bacteria</taxon>
        <taxon>Pseudomonadati</taxon>
        <taxon>Bacteroidota</taxon>
        <taxon>Flavobacteriia</taxon>
        <taxon>Flavobacteriales</taxon>
        <taxon>Flavobacteriaceae</taxon>
        <taxon>Flaviramulus</taxon>
    </lineage>
</organism>
<evidence type="ECO:0000313" key="4">
    <source>
        <dbReference type="EMBL" id="SFZ92799.1"/>
    </source>
</evidence>
<dbReference type="STRING" id="369401.SAMN05428642_1021001"/>
<dbReference type="InterPro" id="IPR026444">
    <property type="entry name" value="Secre_tail"/>
</dbReference>
<gene>
    <name evidence="4" type="ORF">SAMN05428642_1021001</name>
</gene>
<proteinExistence type="predicted"/>
<keyword evidence="1" id="KW-0732">Signal</keyword>
<dbReference type="EMBL" id="FPKV01000002">
    <property type="protein sequence ID" value="SFZ92799.1"/>
    <property type="molecule type" value="Genomic_DNA"/>
</dbReference>
<name>A0A1K2IK89_9FLAO</name>
<evidence type="ECO:0000313" key="5">
    <source>
        <dbReference type="Proteomes" id="UP000182544"/>
    </source>
</evidence>
<evidence type="ECO:0000256" key="1">
    <source>
        <dbReference type="ARBA" id="ARBA00022729"/>
    </source>
</evidence>
<feature type="domain" description="ThuA-like" evidence="2">
    <location>
        <begin position="29"/>
        <end position="268"/>
    </location>
</feature>
<evidence type="ECO:0000259" key="3">
    <source>
        <dbReference type="Pfam" id="PF18962"/>
    </source>
</evidence>
<accession>A0A1K2IK89</accession>
<dbReference type="InterPro" id="IPR029010">
    <property type="entry name" value="ThuA-like"/>
</dbReference>
<dbReference type="Gene3D" id="3.40.50.880">
    <property type="match status" value="1"/>
</dbReference>
<dbReference type="PANTHER" id="PTHR40469:SF2">
    <property type="entry name" value="GALACTOSE-BINDING DOMAIN-LIKE SUPERFAMILY PROTEIN"/>
    <property type="match status" value="1"/>
</dbReference>
<dbReference type="InterPro" id="IPR029062">
    <property type="entry name" value="Class_I_gatase-like"/>
</dbReference>
<reference evidence="4 5" key="1">
    <citation type="submission" date="2016-10" db="EMBL/GenBank/DDBJ databases">
        <authorList>
            <person name="de Groot N.N."/>
        </authorList>
    </citation>
    <scope>NUCLEOTIDE SEQUENCE [LARGE SCALE GENOMIC DNA]</scope>
    <source>
        <strain evidence="4 5">DSM 18180</strain>
    </source>
</reference>
<keyword evidence="5" id="KW-1185">Reference proteome</keyword>
<dbReference type="AlphaFoldDB" id="A0A1K2IK89"/>
<dbReference type="Pfam" id="PF06283">
    <property type="entry name" value="ThuA"/>
    <property type="match status" value="1"/>
</dbReference>
<dbReference type="Pfam" id="PF18962">
    <property type="entry name" value="Por_Secre_tail"/>
    <property type="match status" value="1"/>
</dbReference>
<dbReference type="RefSeq" id="WP_072402257.1">
    <property type="nucleotide sequence ID" value="NZ_FPKV01000002.1"/>
</dbReference>
<dbReference type="SUPFAM" id="SSF52317">
    <property type="entry name" value="Class I glutamine amidotransferase-like"/>
    <property type="match status" value="1"/>
</dbReference>
<feature type="domain" description="Secretion system C-terminal sorting" evidence="3">
    <location>
        <begin position="290"/>
        <end position="358"/>
    </location>
</feature>
<dbReference type="NCBIfam" id="TIGR04183">
    <property type="entry name" value="Por_Secre_tail"/>
    <property type="match status" value="1"/>
</dbReference>
<dbReference type="Proteomes" id="UP000182544">
    <property type="component" value="Unassembled WGS sequence"/>
</dbReference>